<dbReference type="PIRSF" id="PIRSF032131">
    <property type="entry name" value="UCP032131"/>
    <property type="match status" value="1"/>
</dbReference>
<proteinExistence type="predicted"/>
<dbReference type="STRING" id="28092.WM40_11095"/>
<evidence type="ECO:0000313" key="2">
    <source>
        <dbReference type="EMBL" id="KKB63616.1"/>
    </source>
</evidence>
<dbReference type="Proteomes" id="UP000033618">
    <property type="component" value="Unassembled WGS sequence"/>
</dbReference>
<evidence type="ECO:0000256" key="1">
    <source>
        <dbReference type="SAM" id="MobiDB-lite"/>
    </source>
</evidence>
<gene>
    <name evidence="2" type="ORF">WM40_11095</name>
</gene>
<organism evidence="2 3">
    <name type="scientific">Robbsia andropogonis</name>
    <dbReference type="NCBI Taxonomy" id="28092"/>
    <lineage>
        <taxon>Bacteria</taxon>
        <taxon>Pseudomonadati</taxon>
        <taxon>Pseudomonadota</taxon>
        <taxon>Betaproteobacteria</taxon>
        <taxon>Burkholderiales</taxon>
        <taxon>Burkholderiaceae</taxon>
        <taxon>Robbsia</taxon>
    </lineage>
</organism>
<reference evidence="2 3" key="1">
    <citation type="submission" date="2015-03" db="EMBL/GenBank/DDBJ databases">
        <title>Draft Genome Sequence of Burkholderia andropogonis type strain ICMP2807, isolated from Sorghum bicolor.</title>
        <authorList>
            <person name="Lopes-Santos L."/>
            <person name="Castro D.B."/>
            <person name="Ottoboni L.M."/>
            <person name="Park D."/>
            <person name="Weirc B.S."/>
            <person name="Destefano S.A."/>
        </authorList>
    </citation>
    <scope>NUCLEOTIDE SEQUENCE [LARGE SCALE GENOMIC DNA]</scope>
    <source>
        <strain evidence="2 3">ICMP2807</strain>
    </source>
</reference>
<dbReference type="AlphaFoldDB" id="A0A0F5K0I0"/>
<protein>
    <submittedName>
        <fullName evidence="2">Uncharacterized protein</fullName>
    </submittedName>
</protein>
<dbReference type="Pfam" id="PF06676">
    <property type="entry name" value="DUF1178"/>
    <property type="match status" value="1"/>
</dbReference>
<dbReference type="EMBL" id="LAQU01000009">
    <property type="protein sequence ID" value="KKB63616.1"/>
    <property type="molecule type" value="Genomic_DNA"/>
</dbReference>
<dbReference type="RefSeq" id="WP_046152911.1">
    <property type="nucleotide sequence ID" value="NZ_CADFGU010000001.1"/>
</dbReference>
<name>A0A0F5K0I0_9BURK</name>
<sequence>MKVFDLQCEHEHRFEGWFGSAAAYDTQREQGLVQCPMCGSPVVQRLPSAPHLNVSSLRDPGAMQARAAVTQPHGSGRHAAVDGDARAAAEQGAGTVAGRRASGQRIDDSTPEARMADALQAAWLKMAREVIRQTENVGAAFADEARKIHYQEAPARAIRGHATAEQVAELADEGIDVLPLPIPDSAKETLQ</sequence>
<feature type="region of interest" description="Disordered" evidence="1">
    <location>
        <begin position="86"/>
        <end position="110"/>
    </location>
</feature>
<dbReference type="PATRIC" id="fig|28092.6.peg.2611"/>
<dbReference type="InterPro" id="IPR009562">
    <property type="entry name" value="DUF1178"/>
</dbReference>
<evidence type="ECO:0000313" key="3">
    <source>
        <dbReference type="Proteomes" id="UP000033618"/>
    </source>
</evidence>
<keyword evidence="3" id="KW-1185">Reference proteome</keyword>
<comment type="caution">
    <text evidence="2">The sequence shown here is derived from an EMBL/GenBank/DDBJ whole genome shotgun (WGS) entry which is preliminary data.</text>
</comment>
<accession>A0A0F5K0I0</accession>
<dbReference type="OrthoDB" id="5295943at2"/>